<evidence type="ECO:0000313" key="2">
    <source>
        <dbReference type="Proteomes" id="UP000284605"/>
    </source>
</evidence>
<evidence type="ECO:0000313" key="1">
    <source>
        <dbReference type="EMBL" id="RJF87259.1"/>
    </source>
</evidence>
<comment type="caution">
    <text evidence="1">The sequence shown here is derived from an EMBL/GenBank/DDBJ whole genome shotgun (WGS) entry which is preliminary data.</text>
</comment>
<keyword evidence="2" id="KW-1185">Reference proteome</keyword>
<proteinExistence type="predicted"/>
<gene>
    <name evidence="1" type="ORF">D3874_09635</name>
</gene>
<protein>
    <submittedName>
        <fullName evidence="1">Uncharacterized protein</fullName>
    </submittedName>
</protein>
<dbReference type="EMBL" id="QYUK01000011">
    <property type="protein sequence ID" value="RJF87259.1"/>
    <property type="molecule type" value="Genomic_DNA"/>
</dbReference>
<sequence length="104" mass="11129">MILGSQSPGEGRKLDVAGPVGGRILGQQWLGPIGQAKGLIVDATLLGREMGIEAVQQHGNRVGHRQPEEVHSLLVGVGRRQFVLGADIIEAERAVLPMKISFCR</sequence>
<name>A0A418WB81_9PROT</name>
<dbReference type="Proteomes" id="UP000284605">
    <property type="component" value="Unassembled WGS sequence"/>
</dbReference>
<dbReference type="AlphaFoldDB" id="A0A418WB81"/>
<reference evidence="1 2" key="1">
    <citation type="submission" date="2018-09" db="EMBL/GenBank/DDBJ databases">
        <authorList>
            <person name="Zhu H."/>
        </authorList>
    </citation>
    <scope>NUCLEOTIDE SEQUENCE [LARGE SCALE GENOMIC DNA]</scope>
    <source>
        <strain evidence="1 2">K1W22B-8</strain>
    </source>
</reference>
<organism evidence="1 2">
    <name type="scientific">Oleomonas cavernae</name>
    <dbReference type="NCBI Taxonomy" id="2320859"/>
    <lineage>
        <taxon>Bacteria</taxon>
        <taxon>Pseudomonadati</taxon>
        <taxon>Pseudomonadota</taxon>
        <taxon>Alphaproteobacteria</taxon>
        <taxon>Acetobacterales</taxon>
        <taxon>Acetobacteraceae</taxon>
        <taxon>Oleomonas</taxon>
    </lineage>
</organism>
<accession>A0A418WB81</accession>